<keyword evidence="3" id="KW-1185">Reference proteome</keyword>
<dbReference type="RefSeq" id="WP_280661962.1">
    <property type="nucleotide sequence ID" value="NZ_CP120374.1"/>
</dbReference>
<proteinExistence type="predicted"/>
<protein>
    <recommendedName>
        <fullName evidence="4">Transposase</fullName>
    </recommendedName>
</protein>
<evidence type="ECO:0000313" key="3">
    <source>
        <dbReference type="Proteomes" id="UP001229355"/>
    </source>
</evidence>
<organism evidence="2 3">
    <name type="scientific">Sinorhizobium garamanticum</name>
    <dbReference type="NCBI Taxonomy" id="680247"/>
    <lineage>
        <taxon>Bacteria</taxon>
        <taxon>Pseudomonadati</taxon>
        <taxon>Pseudomonadota</taxon>
        <taxon>Alphaproteobacteria</taxon>
        <taxon>Hyphomicrobiales</taxon>
        <taxon>Rhizobiaceae</taxon>
        <taxon>Sinorhizobium/Ensifer group</taxon>
        <taxon>Sinorhizobium</taxon>
    </lineage>
</organism>
<evidence type="ECO:0000313" key="2">
    <source>
        <dbReference type="EMBL" id="WEX89994.1"/>
    </source>
</evidence>
<dbReference type="Proteomes" id="UP001229355">
    <property type="component" value="Chromosome 2"/>
</dbReference>
<reference evidence="2 3" key="1">
    <citation type="submission" date="2023-03" db="EMBL/GenBank/DDBJ databases">
        <authorList>
            <person name="Kaur S."/>
            <person name="Espinosa-Saiz D."/>
            <person name="Velazquez E."/>
            <person name="Menendez E."/>
            <person name="diCenzo G.C."/>
        </authorList>
    </citation>
    <scope>NUCLEOTIDE SEQUENCE [LARGE SCALE GENOMIC DNA]</scope>
    <source>
        <strain evidence="2 3">LMG 24692</strain>
    </source>
</reference>
<sequence>MTLISKSKPPKQKEEKEQQERAGAQARCHALTDWRRVDATFLTYSWAAT</sequence>
<name>A0ABY8DGH7_9HYPH</name>
<evidence type="ECO:0008006" key="4">
    <source>
        <dbReference type="Google" id="ProtNLM"/>
    </source>
</evidence>
<gene>
    <name evidence="2" type="ORF">PZN02_005336</name>
</gene>
<dbReference type="EMBL" id="CP120374">
    <property type="protein sequence ID" value="WEX89994.1"/>
    <property type="molecule type" value="Genomic_DNA"/>
</dbReference>
<accession>A0ABY8DGH7</accession>
<feature type="compositionally biased region" description="Basic and acidic residues" evidence="1">
    <location>
        <begin position="11"/>
        <end position="20"/>
    </location>
</feature>
<evidence type="ECO:0000256" key="1">
    <source>
        <dbReference type="SAM" id="MobiDB-lite"/>
    </source>
</evidence>
<feature type="region of interest" description="Disordered" evidence="1">
    <location>
        <begin position="1"/>
        <end position="27"/>
    </location>
</feature>